<feature type="repeat" description="ANK" evidence="1">
    <location>
        <begin position="94"/>
        <end position="126"/>
    </location>
</feature>
<keyword evidence="1" id="KW-0040">ANK repeat</keyword>
<feature type="transmembrane region" description="Helical" evidence="3">
    <location>
        <begin position="453"/>
        <end position="479"/>
    </location>
</feature>
<organism evidence="4 5">
    <name type="scientific">Acer saccharum</name>
    <name type="common">Sugar maple</name>
    <dbReference type="NCBI Taxonomy" id="4024"/>
    <lineage>
        <taxon>Eukaryota</taxon>
        <taxon>Viridiplantae</taxon>
        <taxon>Streptophyta</taxon>
        <taxon>Embryophyta</taxon>
        <taxon>Tracheophyta</taxon>
        <taxon>Spermatophyta</taxon>
        <taxon>Magnoliopsida</taxon>
        <taxon>eudicotyledons</taxon>
        <taxon>Gunneridae</taxon>
        <taxon>Pentapetalae</taxon>
        <taxon>rosids</taxon>
        <taxon>malvids</taxon>
        <taxon>Sapindales</taxon>
        <taxon>Sapindaceae</taxon>
        <taxon>Hippocastanoideae</taxon>
        <taxon>Acereae</taxon>
        <taxon>Acer</taxon>
    </lineage>
</organism>
<reference evidence="4" key="1">
    <citation type="journal article" date="2022" name="Plant J.">
        <title>Strategies of tolerance reflected in two North American maple genomes.</title>
        <authorList>
            <person name="McEvoy S.L."/>
            <person name="Sezen U.U."/>
            <person name="Trouern-Trend A."/>
            <person name="McMahon S.M."/>
            <person name="Schaberg P.G."/>
            <person name="Yang J."/>
            <person name="Wegrzyn J.L."/>
            <person name="Swenson N.G."/>
        </authorList>
    </citation>
    <scope>NUCLEOTIDE SEQUENCE</scope>
    <source>
        <strain evidence="4">NS2018</strain>
    </source>
</reference>
<dbReference type="PANTHER" id="PTHR24177">
    <property type="entry name" value="CASKIN"/>
    <property type="match status" value="1"/>
</dbReference>
<evidence type="ECO:0000256" key="2">
    <source>
        <dbReference type="SAM" id="MobiDB-lite"/>
    </source>
</evidence>
<name>A0AA39V7A7_ACESA</name>
<dbReference type="AlphaFoldDB" id="A0AA39V7A7"/>
<gene>
    <name evidence="4" type="ORF">LWI29_011173</name>
</gene>
<evidence type="ECO:0000256" key="1">
    <source>
        <dbReference type="PROSITE-ProRule" id="PRU00023"/>
    </source>
</evidence>
<dbReference type="InterPro" id="IPR036770">
    <property type="entry name" value="Ankyrin_rpt-contain_sf"/>
</dbReference>
<keyword evidence="3" id="KW-1133">Transmembrane helix</keyword>
<dbReference type="Gene3D" id="1.25.40.20">
    <property type="entry name" value="Ankyrin repeat-containing domain"/>
    <property type="match status" value="1"/>
</dbReference>
<protein>
    <recommendedName>
        <fullName evidence="6">PGG domain-containing protein</fullName>
    </recommendedName>
</protein>
<dbReference type="GO" id="GO:0016020">
    <property type="term" value="C:membrane"/>
    <property type="evidence" value="ECO:0007669"/>
    <property type="project" value="TreeGrafter"/>
</dbReference>
<feature type="compositionally biased region" description="Basic and acidic residues" evidence="2">
    <location>
        <begin position="199"/>
        <end position="229"/>
    </location>
</feature>
<dbReference type="PROSITE" id="PS50088">
    <property type="entry name" value="ANK_REPEAT"/>
    <property type="match status" value="1"/>
</dbReference>
<dbReference type="SMART" id="SM00248">
    <property type="entry name" value="ANK"/>
    <property type="match status" value="4"/>
</dbReference>
<evidence type="ECO:0000256" key="3">
    <source>
        <dbReference type="SAM" id="Phobius"/>
    </source>
</evidence>
<feature type="compositionally biased region" description="Basic and acidic residues" evidence="2">
    <location>
        <begin position="8"/>
        <end position="20"/>
    </location>
</feature>
<comment type="caution">
    <text evidence="4">The sequence shown here is derived from an EMBL/GenBank/DDBJ whole genome shotgun (WGS) entry which is preliminary data.</text>
</comment>
<dbReference type="EMBL" id="JAUESC010000385">
    <property type="protein sequence ID" value="KAK0578484.1"/>
    <property type="molecule type" value="Genomic_DNA"/>
</dbReference>
<keyword evidence="3" id="KW-0812">Transmembrane</keyword>
<dbReference type="Proteomes" id="UP001168877">
    <property type="component" value="Unassembled WGS sequence"/>
</dbReference>
<keyword evidence="5" id="KW-1185">Reference proteome</keyword>
<keyword evidence="3" id="KW-0472">Membrane</keyword>
<dbReference type="PANTHER" id="PTHR24177:SF434">
    <property type="entry name" value="PGG DOMAIN-CONTAINING PROTEIN"/>
    <property type="match status" value="1"/>
</dbReference>
<reference evidence="4" key="2">
    <citation type="submission" date="2023-06" db="EMBL/GenBank/DDBJ databases">
        <authorList>
            <person name="Swenson N.G."/>
            <person name="Wegrzyn J.L."/>
            <person name="Mcevoy S.L."/>
        </authorList>
    </citation>
    <scope>NUCLEOTIDE SEQUENCE</scope>
    <source>
        <strain evidence="4">NS2018</strain>
        <tissue evidence="4">Leaf</tissue>
    </source>
</reference>
<dbReference type="InterPro" id="IPR002110">
    <property type="entry name" value="Ankyrin_rpt"/>
</dbReference>
<evidence type="ECO:0000313" key="5">
    <source>
        <dbReference type="Proteomes" id="UP001168877"/>
    </source>
</evidence>
<feature type="compositionally biased region" description="Low complexity" evidence="2">
    <location>
        <begin position="513"/>
        <end position="527"/>
    </location>
</feature>
<feature type="region of interest" description="Disordered" evidence="2">
    <location>
        <begin position="1"/>
        <end position="22"/>
    </location>
</feature>
<evidence type="ECO:0000313" key="4">
    <source>
        <dbReference type="EMBL" id="KAK0578484.1"/>
    </source>
</evidence>
<feature type="region of interest" description="Disordered" evidence="2">
    <location>
        <begin position="199"/>
        <end position="230"/>
    </location>
</feature>
<sequence length="527" mass="59250">MRNGEITEDVRNENDNKGTEDTAFGNLHEATAKGDWGKAEEIFKFNPEYVRQSLTDAGDTALHFAVVAGCNDFVKKLVTSDYINKEDLEMKNGDGNTALFVAAMLGNIEVVLSMLKKNQDLVNVRNGGGKVAAMLPVQMAASLGDEKMVKCLYDPSNDHLNDDDRIRLLLTLIENNIYDVAWLMVEKFPRLAVFRAQKTDGNGEKTDGNAQKTDENGEKKDGNGEKTDGNVETALHALARKPLMKFKKFGYSKGRILRRFCYRFMNTIVEKKKMDPKALKLLELLWQKIVTQQDYNQISVLITKPLTLISDAVKEGNFEFISILISKQPDAIFKVDENRYTLFHTAVEYRQEKIFKLIYEKPSIKNVIVALTVGEEDNTILHLAAKLPPDQNRLKVVSGAALQMQRELWWFKEVRKLMPPSYAGAKNKKVIFLSILTARYAEKDFLRSLPRKLLLGLFTLCISIVAMMAVFCTTLFITFDDGTKVPALLAIALASILTEDGSARASSSQEPNQTQPPQSQVTQQLFD</sequence>
<accession>A0AA39V7A7</accession>
<evidence type="ECO:0008006" key="6">
    <source>
        <dbReference type="Google" id="ProtNLM"/>
    </source>
</evidence>
<feature type="region of interest" description="Disordered" evidence="2">
    <location>
        <begin position="502"/>
        <end position="527"/>
    </location>
</feature>
<dbReference type="Pfam" id="PF12796">
    <property type="entry name" value="Ank_2"/>
    <property type="match status" value="1"/>
</dbReference>
<dbReference type="SUPFAM" id="SSF48403">
    <property type="entry name" value="Ankyrin repeat"/>
    <property type="match status" value="1"/>
</dbReference>
<proteinExistence type="predicted"/>